<reference evidence="1 2" key="1">
    <citation type="submission" date="2018-06" db="EMBL/GenBank/DDBJ databases">
        <authorList>
            <consortium name="Pathogen Informatics"/>
            <person name="Doyle S."/>
        </authorList>
    </citation>
    <scope>NUCLEOTIDE SEQUENCE [LARGE SCALE GENOMIC DNA]</scope>
    <source>
        <strain evidence="1 2">NCTC8622</strain>
    </source>
</reference>
<accession>A0A376TZZ1</accession>
<evidence type="ECO:0000313" key="2">
    <source>
        <dbReference type="Proteomes" id="UP000254079"/>
    </source>
</evidence>
<gene>
    <name evidence="1" type="ORF">NCTC8622_01790</name>
</gene>
<evidence type="ECO:0000313" key="1">
    <source>
        <dbReference type="EMBL" id="STI82787.1"/>
    </source>
</evidence>
<name>A0A376TZZ1_ECOLX</name>
<protein>
    <submittedName>
        <fullName evidence="1">Phage major tail protein</fullName>
    </submittedName>
</protein>
<sequence>MQQTRRSERFPPIRQREPLLVKDMVITVTGVKAGKVSIPVISGNGQFATVAEVTVTEAGAAG</sequence>
<dbReference type="AlphaFoldDB" id="A0A376TZZ1"/>
<organism evidence="1 2">
    <name type="scientific">Escherichia coli</name>
    <dbReference type="NCBI Taxonomy" id="562"/>
    <lineage>
        <taxon>Bacteria</taxon>
        <taxon>Pseudomonadati</taxon>
        <taxon>Pseudomonadota</taxon>
        <taxon>Gammaproteobacteria</taxon>
        <taxon>Enterobacterales</taxon>
        <taxon>Enterobacteriaceae</taxon>
        <taxon>Escherichia</taxon>
    </lineage>
</organism>
<proteinExistence type="predicted"/>
<dbReference type="EMBL" id="UGCP01000002">
    <property type="protein sequence ID" value="STI82787.1"/>
    <property type="molecule type" value="Genomic_DNA"/>
</dbReference>
<dbReference type="Proteomes" id="UP000254079">
    <property type="component" value="Unassembled WGS sequence"/>
</dbReference>